<name>A0A8T2Z9Q6_POPDE</name>
<accession>A0A8T2Z9Q6</accession>
<dbReference type="GO" id="GO:0003712">
    <property type="term" value="F:transcription coregulator activity"/>
    <property type="evidence" value="ECO:0007669"/>
    <property type="project" value="InterPro"/>
</dbReference>
<feature type="compositionally biased region" description="Polar residues" evidence="1">
    <location>
        <begin position="1164"/>
        <end position="1196"/>
    </location>
</feature>
<dbReference type="GO" id="GO:0006357">
    <property type="term" value="P:regulation of transcription by RNA polymerase II"/>
    <property type="evidence" value="ECO:0007669"/>
    <property type="project" value="TreeGrafter"/>
</dbReference>
<organism evidence="4 5">
    <name type="scientific">Populus deltoides</name>
    <name type="common">Eastern poplar</name>
    <name type="synonym">Eastern cottonwood</name>
    <dbReference type="NCBI Taxonomy" id="3696"/>
    <lineage>
        <taxon>Eukaryota</taxon>
        <taxon>Viridiplantae</taxon>
        <taxon>Streptophyta</taxon>
        <taxon>Embryophyta</taxon>
        <taxon>Tracheophyta</taxon>
        <taxon>Spermatophyta</taxon>
        <taxon>Magnoliopsida</taxon>
        <taxon>eudicotyledons</taxon>
        <taxon>Gunneridae</taxon>
        <taxon>Pentapetalae</taxon>
        <taxon>rosids</taxon>
        <taxon>fabids</taxon>
        <taxon>Malpighiales</taxon>
        <taxon>Salicaceae</taxon>
        <taxon>Saliceae</taxon>
        <taxon>Populus</taxon>
    </lineage>
</organism>
<feature type="region of interest" description="Disordered" evidence="1">
    <location>
        <begin position="24"/>
        <end position="49"/>
    </location>
</feature>
<reference evidence="4" key="1">
    <citation type="journal article" date="2021" name="J. Hered.">
        <title>Genome Assembly of Salicaceae Populus deltoides (Eastern Cottonwood) I-69 Based on Nanopore Sequencing and Hi-C Technologies.</title>
        <authorList>
            <person name="Bai S."/>
            <person name="Wu H."/>
            <person name="Zhang J."/>
            <person name="Pan Z."/>
            <person name="Zhao W."/>
            <person name="Li Z."/>
            <person name="Tong C."/>
        </authorList>
    </citation>
    <scope>NUCLEOTIDE SEQUENCE</scope>
    <source>
        <tissue evidence="4">Leaf</tissue>
    </source>
</reference>
<feature type="compositionally biased region" description="Low complexity" evidence="1">
    <location>
        <begin position="1114"/>
        <end position="1136"/>
    </location>
</feature>
<evidence type="ECO:0000313" key="4">
    <source>
        <dbReference type="EMBL" id="KAH8514203.1"/>
    </source>
</evidence>
<dbReference type="GO" id="GO:0000124">
    <property type="term" value="C:SAGA complex"/>
    <property type="evidence" value="ECO:0007669"/>
    <property type="project" value="InterPro"/>
</dbReference>
<feature type="compositionally biased region" description="Acidic residues" evidence="1">
    <location>
        <begin position="25"/>
        <end position="34"/>
    </location>
</feature>
<dbReference type="InterPro" id="IPR046468">
    <property type="entry name" value="Spt20-like_SEP"/>
</dbReference>
<feature type="region of interest" description="Disordered" evidence="1">
    <location>
        <begin position="380"/>
        <end position="403"/>
    </location>
</feature>
<dbReference type="Pfam" id="PF20474">
    <property type="entry name" value="PHL"/>
    <property type="match status" value="1"/>
</dbReference>
<dbReference type="AlphaFoldDB" id="A0A8T2Z9Q6"/>
<feature type="region of interest" description="Disordered" evidence="1">
    <location>
        <begin position="1083"/>
        <end position="1196"/>
    </location>
</feature>
<dbReference type="PANTHER" id="PTHR13526">
    <property type="entry name" value="TRANSCRIPTION FACTOR SPT20 HOMOLOG"/>
    <property type="match status" value="1"/>
</dbReference>
<keyword evidence="5" id="KW-1185">Reference proteome</keyword>
<evidence type="ECO:0000259" key="2">
    <source>
        <dbReference type="Pfam" id="PF12090"/>
    </source>
</evidence>
<feature type="region of interest" description="Disordered" evidence="1">
    <location>
        <begin position="932"/>
        <end position="957"/>
    </location>
</feature>
<dbReference type="Proteomes" id="UP000807159">
    <property type="component" value="Chromosome 3"/>
</dbReference>
<feature type="compositionally biased region" description="Polar residues" evidence="1">
    <location>
        <begin position="384"/>
        <end position="394"/>
    </location>
</feature>
<feature type="compositionally biased region" description="Polar residues" evidence="1">
    <location>
        <begin position="530"/>
        <end position="541"/>
    </location>
</feature>
<evidence type="ECO:0000313" key="5">
    <source>
        <dbReference type="Proteomes" id="UP000807159"/>
    </source>
</evidence>
<gene>
    <name evidence="4" type="ORF">H0E87_007153</name>
</gene>
<feature type="domain" description="PHL" evidence="3">
    <location>
        <begin position="691"/>
        <end position="845"/>
    </location>
</feature>
<protein>
    <submittedName>
        <fullName evidence="4">Uncharacterized protein</fullName>
    </submittedName>
</protein>
<dbReference type="PANTHER" id="PTHR13526:SF8">
    <property type="entry name" value="TRANSCRIPTION FACTOR SPT20 HOMOLOG"/>
    <property type="match status" value="1"/>
</dbReference>
<feature type="compositionally biased region" description="Low complexity" evidence="1">
    <location>
        <begin position="932"/>
        <end position="951"/>
    </location>
</feature>
<dbReference type="Pfam" id="PF12090">
    <property type="entry name" value="Spt20_SEP"/>
    <property type="match status" value="1"/>
</dbReference>
<comment type="caution">
    <text evidence="4">The sequence shown here is derived from an EMBL/GenBank/DDBJ whole genome shotgun (WGS) entry which is preliminary data.</text>
</comment>
<feature type="compositionally biased region" description="Low complexity" evidence="1">
    <location>
        <begin position="568"/>
        <end position="583"/>
    </location>
</feature>
<feature type="domain" description="Spt20-like SEP" evidence="2">
    <location>
        <begin position="71"/>
        <end position="226"/>
    </location>
</feature>
<sequence length="1196" mass="129135">MGVSFKVSKTGTRFRSKPFVQSDTVLDEVSENSEESSVIGSKNESSTRKGEADIFEGAEDALAVSSLSFSGQEVSLTLNLYPDGYSIGKPSEIEAAHQAPLQDGQKLLHPYDKTSETLFSAIESGRLPGDILDDIPCKYVNGTLVCEVRDYRKCTSKQGSSVPFMDGLPIVNKVCLRMSLENVVKDIPLISDNSWTYGDLMEVESRILKALQPQLCLDPTPKLDRLCNNSISTKLNLDLRSFRRNRLRQTPEFTVTSKNRIHGTNTCINRVPESSNSRLGDSGIISGNVMPQHVQENQTTQNLGPSSMLALSARSFAPDGNVPALPLVSQQQRYQMRISPRSMQDQGSGSPANISGAAAFGQDKMVAHCTMNSAALLGKRENQDAQMSPLSSFSKRPRLTPAGPDVIQQQQRGLHMDGLHESEMNRKNSLLQQQAMTRGIQYANAGIQKYPHQMLEGVVHQNAAATSFSAGHPGMRLGLKEEQFETEKLDGSVLSQGKNDMQMMETETGHLETQQPWLQQRLPQPVMRSNFPQAGWNNLSQDCRKEEQPQKRKPAQSPRLSTGGLAQSPLSSKSGELSSGSAGPHFGAAAATAALGSSQKEKSVVTAVGGTQSLISSANDSLQRQHQVQVAAKRRLNSLPKTLVMSNVGSPASVSNTSIPLNANSPSIGTPPMADQSMLERFAKIEMVTMRHQLNCKKNKVDDYPIRKPKTYSLQNLSVHLSNSTSNEEFKDDTNARQLSKSLVGGNMNICKTRFMDFKITDQVLQGNVVSYVQRVRNRMIMSEKPNDGTVVMHYGEADEFDVLSAEDYLPTLPNTHFADLLATQLFSLMMREGYIVEDHIQPRPICTNIASSNQPNVSGGPHNNSPIEVKQYNETVPVQPCNDLKPTLDGNASINSSHNLLANTRMLPPGNPQSLVSGVSVPARPQQLDPQHSLLQQQQQQNQHALMHQQNSQFQRSQMVLPSNSLSHLGAIGLNSNMQLGGHLVNKSSLQLQLAMGMGNMVNNMVGLGGLGNAAGIGGARGMGPGISGPMAPITGMSNVGQTPMNLGQTANINTISQQLRGGHMTPAAALMIKQRMSPASMIGGPQSGIAGMSGARQMHSGSAGSPSTMGIPQLNHQTQPQQPQQQPSPQQMNQRTPMSPQLSSGAIHGISAGNPEGCPASPQLSSQTLGSVGSITNSPMELQTVNKSNPVSNA</sequence>
<feature type="region of interest" description="Disordered" evidence="1">
    <location>
        <begin position="528"/>
        <end position="583"/>
    </location>
</feature>
<evidence type="ECO:0000256" key="1">
    <source>
        <dbReference type="SAM" id="MobiDB-lite"/>
    </source>
</evidence>
<evidence type="ECO:0000259" key="3">
    <source>
        <dbReference type="Pfam" id="PF20474"/>
    </source>
</evidence>
<feature type="compositionally biased region" description="Polar residues" evidence="1">
    <location>
        <begin position="1101"/>
        <end position="1112"/>
    </location>
</feature>
<proteinExistence type="predicted"/>
<dbReference type="InterPro" id="IPR046467">
    <property type="entry name" value="PHL_dom"/>
</dbReference>
<dbReference type="InterPro" id="IPR021950">
    <property type="entry name" value="Spt20"/>
</dbReference>
<dbReference type="EMBL" id="JACEGQ020000003">
    <property type="protein sequence ID" value="KAH8514203.1"/>
    <property type="molecule type" value="Genomic_DNA"/>
</dbReference>
<feature type="compositionally biased region" description="Polar residues" evidence="1">
    <location>
        <begin position="1137"/>
        <end position="1146"/>
    </location>
</feature>